<comment type="pathway">
    <text evidence="1">Pigment biosynthesis; anthocyanin biosynthesis.</text>
</comment>
<dbReference type="EMBL" id="KK914225">
    <property type="protein sequence ID" value="KDP45909.1"/>
    <property type="molecule type" value="Genomic_DNA"/>
</dbReference>
<feature type="domain" description="Glycosyltransferase N-terminal" evidence="8">
    <location>
        <begin position="7"/>
        <end position="52"/>
    </location>
</feature>
<accession>A0A067LN72</accession>
<evidence type="ECO:0000256" key="7">
    <source>
        <dbReference type="RuleBase" id="RU362057"/>
    </source>
</evidence>
<dbReference type="InterPro" id="IPR058980">
    <property type="entry name" value="Glyco_transf_N"/>
</dbReference>
<dbReference type="GO" id="GO:0047213">
    <property type="term" value="F:anthocyanidin 3-O-glucosyltransferase activity"/>
    <property type="evidence" value="ECO:0007669"/>
    <property type="project" value="UniProtKB-EC"/>
</dbReference>
<dbReference type="SUPFAM" id="SSF53756">
    <property type="entry name" value="UDP-Glycosyltransferase/glycogen phosphorylase"/>
    <property type="match status" value="1"/>
</dbReference>
<dbReference type="Pfam" id="PF26168">
    <property type="entry name" value="Glyco_transf_N"/>
    <property type="match status" value="1"/>
</dbReference>
<keyword evidence="10" id="KW-1185">Reference proteome</keyword>
<reference evidence="9 10" key="1">
    <citation type="journal article" date="2014" name="PLoS ONE">
        <title>Global Analysis of Gene Expression Profiles in Physic Nut (Jatropha curcas L.) Seedlings Exposed to Salt Stress.</title>
        <authorList>
            <person name="Zhang L."/>
            <person name="Zhang C."/>
            <person name="Wu P."/>
            <person name="Chen Y."/>
            <person name="Li M."/>
            <person name="Jiang H."/>
            <person name="Wu G."/>
        </authorList>
    </citation>
    <scope>NUCLEOTIDE SEQUENCE [LARGE SCALE GENOMIC DNA]</scope>
    <source>
        <strain evidence="10">cv. GZQX0401</strain>
        <tissue evidence="9">Young leaves</tissue>
    </source>
</reference>
<gene>
    <name evidence="9" type="ORF">JCGZ_15469</name>
</gene>
<protein>
    <recommendedName>
        <fullName evidence="7">Glycosyltransferase</fullName>
        <ecNumber evidence="7">2.4.1.-</ecNumber>
    </recommendedName>
</protein>
<evidence type="ECO:0000256" key="4">
    <source>
        <dbReference type="ARBA" id="ARBA00022679"/>
    </source>
</evidence>
<proteinExistence type="inferred from homology"/>
<dbReference type="FunFam" id="3.40.50.2000:FF:000101">
    <property type="entry name" value="Glycosyltransferase"/>
    <property type="match status" value="1"/>
</dbReference>
<dbReference type="InterPro" id="IPR035595">
    <property type="entry name" value="UDP_glycos_trans_CS"/>
</dbReference>
<organism evidence="9 10">
    <name type="scientific">Jatropha curcas</name>
    <name type="common">Barbados nut</name>
    <dbReference type="NCBI Taxonomy" id="180498"/>
    <lineage>
        <taxon>Eukaryota</taxon>
        <taxon>Viridiplantae</taxon>
        <taxon>Streptophyta</taxon>
        <taxon>Embryophyta</taxon>
        <taxon>Tracheophyta</taxon>
        <taxon>Spermatophyta</taxon>
        <taxon>Magnoliopsida</taxon>
        <taxon>eudicotyledons</taxon>
        <taxon>Gunneridae</taxon>
        <taxon>Pentapetalae</taxon>
        <taxon>rosids</taxon>
        <taxon>fabids</taxon>
        <taxon>Malpighiales</taxon>
        <taxon>Euphorbiaceae</taxon>
        <taxon>Crotonoideae</taxon>
        <taxon>Jatropheae</taxon>
        <taxon>Jatropha</taxon>
    </lineage>
</organism>
<evidence type="ECO:0000313" key="10">
    <source>
        <dbReference type="Proteomes" id="UP000027138"/>
    </source>
</evidence>
<sequence>MGSEFLVHVLLVSFPGQGHVNPLLRLGKRLASKGLLVTFTTPEITGRQMRKSGSISDEPTPVGDGYIRFEFFEDGWGDDEPKRQDLDLYLPQLELVGKKLIPEMINRSAEQGRPVSCLINNPFIPWVSDVAESLGLPSAMLWVQSCACFSSYYHYYHGLVPFPSEEDPEIDVQLPCMPLLKYDEVPSFLYPTTPYPFLRRAILGQYKSLDKPFCILMESFQELEPEIIEYMSKLCPIKPVGPLFKNPKAPNSAVRGDIMKADDCIDWLDSKPPSSVVYVSFGSVVYLKQDQWDEIAYGLLDSEVSFLWVMKPPHKDSGYEVLVLPDGFLEKAGDRGKVVQWSPQEKVLAHPSVAAFVTHCGWNSTMEALSSGMPVVAFPQWGDQVTDAKYLVDVFKVGVRMCRGEAENKLITREEVKKCLIEATVGPKAVEMKQNALKWKEAAEAAVAEGGSSDRNVQAFVDEVRRRSVEIHTGKSSVSIVEKENVDLVMEPEIIKGKENVDLVMEPEINKGKENVDFVKEPEIIKRNENVDLVNEAKSNGEVEEPISNGKAEEILVV</sequence>
<dbReference type="PANTHER" id="PTHR11926:SF986">
    <property type="entry name" value="UDP-GLYCOSYLTRANSFERASE 84A1"/>
    <property type="match status" value="1"/>
</dbReference>
<evidence type="ECO:0000256" key="5">
    <source>
        <dbReference type="ARBA" id="ARBA00047606"/>
    </source>
</evidence>
<dbReference type="GO" id="GO:0080044">
    <property type="term" value="F:quercetin 7-O-glucosyltransferase activity"/>
    <property type="evidence" value="ECO:0007669"/>
    <property type="project" value="TreeGrafter"/>
</dbReference>
<dbReference type="Pfam" id="PF00201">
    <property type="entry name" value="UDPGT"/>
    <property type="match status" value="1"/>
</dbReference>
<evidence type="ECO:0000313" key="9">
    <source>
        <dbReference type="EMBL" id="KDP45909.1"/>
    </source>
</evidence>
<dbReference type="FunFam" id="3.40.50.2000:FF:000019">
    <property type="entry name" value="Glycosyltransferase"/>
    <property type="match status" value="1"/>
</dbReference>
<dbReference type="KEGG" id="jcu:105637123"/>
<dbReference type="UniPathway" id="UPA00009"/>
<comment type="catalytic activity">
    <reaction evidence="5">
        <text>an anthocyanidin + UDP-alpha-D-glucose + H(+) = an anthocyanidin 3-O-beta-D-glucoside + UDP</text>
        <dbReference type="Rhea" id="RHEA:20093"/>
        <dbReference type="ChEBI" id="CHEBI:15378"/>
        <dbReference type="ChEBI" id="CHEBI:16307"/>
        <dbReference type="ChEBI" id="CHEBI:58223"/>
        <dbReference type="ChEBI" id="CHEBI:58885"/>
        <dbReference type="ChEBI" id="CHEBI:143576"/>
        <dbReference type="EC" id="2.4.1.115"/>
    </reaction>
</comment>
<dbReference type="Gene3D" id="3.40.50.2000">
    <property type="entry name" value="Glycogen Phosphorylase B"/>
    <property type="match status" value="2"/>
</dbReference>
<dbReference type="AlphaFoldDB" id="A0A067LN72"/>
<keyword evidence="4 6" id="KW-0808">Transferase</keyword>
<dbReference type="CDD" id="cd03784">
    <property type="entry name" value="GT1_Gtf-like"/>
    <property type="match status" value="1"/>
</dbReference>
<evidence type="ECO:0000256" key="2">
    <source>
        <dbReference type="ARBA" id="ARBA00009995"/>
    </source>
</evidence>
<evidence type="ECO:0000259" key="8">
    <source>
        <dbReference type="Pfam" id="PF26168"/>
    </source>
</evidence>
<dbReference type="PANTHER" id="PTHR11926">
    <property type="entry name" value="GLUCOSYL/GLUCURONOSYL TRANSFERASES"/>
    <property type="match status" value="1"/>
</dbReference>
<evidence type="ECO:0000256" key="3">
    <source>
        <dbReference type="ARBA" id="ARBA00022676"/>
    </source>
</evidence>
<dbReference type="GO" id="GO:0080043">
    <property type="term" value="F:quercetin 3-O-glucosyltransferase activity"/>
    <property type="evidence" value="ECO:0007669"/>
    <property type="project" value="TreeGrafter"/>
</dbReference>
<dbReference type="Proteomes" id="UP000027138">
    <property type="component" value="Unassembled WGS sequence"/>
</dbReference>
<dbReference type="OrthoDB" id="5835829at2759"/>
<dbReference type="InterPro" id="IPR002213">
    <property type="entry name" value="UDP_glucos_trans"/>
</dbReference>
<dbReference type="EC" id="2.4.1.-" evidence="7"/>
<name>A0A067LN72_JATCU</name>
<dbReference type="PROSITE" id="PS00375">
    <property type="entry name" value="UDPGT"/>
    <property type="match status" value="1"/>
</dbReference>
<keyword evidence="3 6" id="KW-0328">Glycosyltransferase</keyword>
<dbReference type="GO" id="GO:0009718">
    <property type="term" value="P:anthocyanin-containing compound biosynthetic process"/>
    <property type="evidence" value="ECO:0007669"/>
    <property type="project" value="UniProtKB-UniPathway"/>
</dbReference>
<evidence type="ECO:0000256" key="6">
    <source>
        <dbReference type="RuleBase" id="RU003718"/>
    </source>
</evidence>
<comment type="similarity">
    <text evidence="2 6">Belongs to the UDP-glycosyltransferase family.</text>
</comment>
<evidence type="ECO:0000256" key="1">
    <source>
        <dbReference type="ARBA" id="ARBA00004935"/>
    </source>
</evidence>